<keyword evidence="3" id="KW-1133">Transmembrane helix</keyword>
<keyword evidence="3" id="KW-0812">Transmembrane</keyword>
<evidence type="ECO:0000313" key="6">
    <source>
        <dbReference type="EMBL" id="MFC1851448.1"/>
    </source>
</evidence>
<dbReference type="Pfam" id="PF25989">
    <property type="entry name" value="YknX_C"/>
    <property type="match status" value="1"/>
</dbReference>
<dbReference type="Gene3D" id="1.10.287.470">
    <property type="entry name" value="Helix hairpin bin"/>
    <property type="match status" value="1"/>
</dbReference>
<comment type="caution">
    <text evidence="6">The sequence shown here is derived from an EMBL/GenBank/DDBJ whole genome shotgun (WGS) entry which is preliminary data.</text>
</comment>
<sequence>MRRKYIIIAICLVGFGFVTYKTLQYFNILLTRKPKLAQLSGRGTAVKTAKVVFDNFGETIGGYGRLISCQMSEISNSTSFPVKVHKIFVTQGQFVKKDTLLLEFDRETLESSLQAAKDAMQRANSAVLQFNQERPVKKTELMNKIKYLSSLVESKKVSLKIAESKYKNAHELLQKGLSHEGAVDEARLNLETAKYELEDTQYQFQVSQNQLDNWETATTAEYSSLLAELSQAKHELNLATDHISLQKVKAPVDGVITAIHVKERNYVAATEKIIVMADADSPCFLANISAEKSKLLQVGMAVTITFDDFPQISLDGETKSIGNTVSSEEKTFDITISVNSLKTIPFKINLNGFARIEAKRETLVIPSLAIFSPAGYPTVIVVENGKASYRRIIAGTIAGGMAEVKNGLQQGEEVVIYGKSKLRDGDLVNTAYYK</sequence>
<feature type="domain" description="Multidrug resistance protein MdtA-like barrel-sandwich hybrid" evidence="4">
    <location>
        <begin position="85"/>
        <end position="271"/>
    </location>
</feature>
<keyword evidence="3" id="KW-0472">Membrane</keyword>
<dbReference type="InterPro" id="IPR058625">
    <property type="entry name" value="MdtA-like_BSH"/>
</dbReference>
<feature type="domain" description="YknX-like C-terminal permuted SH3-like" evidence="5">
    <location>
        <begin position="363"/>
        <end position="429"/>
    </location>
</feature>
<dbReference type="PANTHER" id="PTHR30469:SF15">
    <property type="entry name" value="HLYD FAMILY OF SECRETION PROTEINS"/>
    <property type="match status" value="1"/>
</dbReference>
<dbReference type="EMBL" id="JBHPBY010000189">
    <property type="protein sequence ID" value="MFC1851448.1"/>
    <property type="molecule type" value="Genomic_DNA"/>
</dbReference>
<dbReference type="SUPFAM" id="SSF111369">
    <property type="entry name" value="HlyD-like secretion proteins"/>
    <property type="match status" value="1"/>
</dbReference>
<dbReference type="Gene3D" id="2.40.50.100">
    <property type="match status" value="1"/>
</dbReference>
<organism evidence="6 7">
    <name type="scientific">candidate division CSSED10-310 bacterium</name>
    <dbReference type="NCBI Taxonomy" id="2855610"/>
    <lineage>
        <taxon>Bacteria</taxon>
        <taxon>Bacteria division CSSED10-310</taxon>
    </lineage>
</organism>
<accession>A0ABV6YZ27</accession>
<evidence type="ECO:0000313" key="7">
    <source>
        <dbReference type="Proteomes" id="UP001594351"/>
    </source>
</evidence>
<feature type="transmembrane region" description="Helical" evidence="3">
    <location>
        <begin position="5"/>
        <end position="23"/>
    </location>
</feature>
<proteinExistence type="inferred from homology"/>
<keyword evidence="2" id="KW-0175">Coiled coil</keyword>
<dbReference type="InterPro" id="IPR058637">
    <property type="entry name" value="YknX-like_C"/>
</dbReference>
<comment type="similarity">
    <text evidence="1">Belongs to the membrane fusion protein (MFP) (TC 8.A.1) family.</text>
</comment>
<dbReference type="InterPro" id="IPR006143">
    <property type="entry name" value="RND_pump_MFP"/>
</dbReference>
<dbReference type="Pfam" id="PF25917">
    <property type="entry name" value="BSH_RND"/>
    <property type="match status" value="1"/>
</dbReference>
<dbReference type="NCBIfam" id="TIGR01730">
    <property type="entry name" value="RND_mfp"/>
    <property type="match status" value="1"/>
</dbReference>
<evidence type="ECO:0000259" key="5">
    <source>
        <dbReference type="Pfam" id="PF25989"/>
    </source>
</evidence>
<dbReference type="PANTHER" id="PTHR30469">
    <property type="entry name" value="MULTIDRUG RESISTANCE PROTEIN MDTA"/>
    <property type="match status" value="1"/>
</dbReference>
<reference evidence="6 7" key="1">
    <citation type="submission" date="2024-09" db="EMBL/GenBank/DDBJ databases">
        <title>Laminarin stimulates single cell rates of sulfate reduction while oxygen inhibits transcriptomic activity in coastal marine sediment.</title>
        <authorList>
            <person name="Lindsay M."/>
            <person name="Orcutt B."/>
            <person name="Emerson D."/>
            <person name="Stepanauskas R."/>
            <person name="D'Angelo T."/>
        </authorList>
    </citation>
    <scope>NUCLEOTIDE SEQUENCE [LARGE SCALE GENOMIC DNA]</scope>
    <source>
        <strain evidence="6">SAG AM-311-K15</strain>
    </source>
</reference>
<gene>
    <name evidence="6" type="ORF">ACFL27_14730</name>
</gene>
<dbReference type="Gene3D" id="2.40.30.170">
    <property type="match status" value="1"/>
</dbReference>
<evidence type="ECO:0000256" key="1">
    <source>
        <dbReference type="ARBA" id="ARBA00009477"/>
    </source>
</evidence>
<feature type="coiled-coil region" evidence="2">
    <location>
        <begin position="106"/>
        <end position="133"/>
    </location>
</feature>
<evidence type="ECO:0000259" key="4">
    <source>
        <dbReference type="Pfam" id="PF25917"/>
    </source>
</evidence>
<keyword evidence="7" id="KW-1185">Reference proteome</keyword>
<evidence type="ECO:0000256" key="2">
    <source>
        <dbReference type="SAM" id="Coils"/>
    </source>
</evidence>
<protein>
    <submittedName>
        <fullName evidence="6">Efflux RND transporter periplasmic adaptor subunit</fullName>
    </submittedName>
</protein>
<name>A0ABV6YZ27_UNCC1</name>
<dbReference type="Gene3D" id="2.40.420.20">
    <property type="match status" value="1"/>
</dbReference>
<dbReference type="Proteomes" id="UP001594351">
    <property type="component" value="Unassembled WGS sequence"/>
</dbReference>
<evidence type="ECO:0000256" key="3">
    <source>
        <dbReference type="SAM" id="Phobius"/>
    </source>
</evidence>